<keyword evidence="2 4" id="KW-1184">Jasmonic acid signaling pathway</keyword>
<comment type="function">
    <text evidence="4">Repressor of jasmonate responses.</text>
</comment>
<dbReference type="Pfam" id="PF09425">
    <property type="entry name" value="Jas_motif"/>
    <property type="match status" value="1"/>
</dbReference>
<dbReference type="SMART" id="SM00979">
    <property type="entry name" value="TIFY"/>
    <property type="match status" value="1"/>
</dbReference>
<evidence type="ECO:0000259" key="6">
    <source>
        <dbReference type="PROSITE" id="PS51320"/>
    </source>
</evidence>
<feature type="region of interest" description="Disordered" evidence="5">
    <location>
        <begin position="177"/>
        <end position="205"/>
    </location>
</feature>
<evidence type="ECO:0000256" key="4">
    <source>
        <dbReference type="RuleBase" id="RU369065"/>
    </source>
</evidence>
<evidence type="ECO:0000313" key="8">
    <source>
        <dbReference type="Proteomes" id="UP000636709"/>
    </source>
</evidence>
<organism evidence="7 8">
    <name type="scientific">Digitaria exilis</name>
    <dbReference type="NCBI Taxonomy" id="1010633"/>
    <lineage>
        <taxon>Eukaryota</taxon>
        <taxon>Viridiplantae</taxon>
        <taxon>Streptophyta</taxon>
        <taxon>Embryophyta</taxon>
        <taxon>Tracheophyta</taxon>
        <taxon>Spermatophyta</taxon>
        <taxon>Magnoliopsida</taxon>
        <taxon>Liliopsida</taxon>
        <taxon>Poales</taxon>
        <taxon>Poaceae</taxon>
        <taxon>PACMAD clade</taxon>
        <taxon>Panicoideae</taxon>
        <taxon>Panicodae</taxon>
        <taxon>Paniceae</taxon>
        <taxon>Anthephorinae</taxon>
        <taxon>Digitaria</taxon>
    </lineage>
</organism>
<name>A0A835CBJ4_9POAL</name>
<evidence type="ECO:0000256" key="5">
    <source>
        <dbReference type="SAM" id="MobiDB-lite"/>
    </source>
</evidence>
<accession>A0A835CBJ4</accession>
<dbReference type="OrthoDB" id="694307at2759"/>
<sequence length="205" mass="22438">MAAASSSSRFAVTCGLLRQYMREQQQQQQPGSLDMPPLVGAAEDEDAVDGRTMQLFPTQTGTLQPSQERRVYVCFVRRPENKQAMKAPLTIFYEGRVLVLEDFPADKAEELMKLAGSGSSSSTIQSKDATPVVQEKPAAKPPAVLPDLPIARKASLQRFLQKRKQRIITSEPYNKVMTAPPLPEKDIVGSGKPAQDVPAASWLGL</sequence>
<dbReference type="PANTHER" id="PTHR33077:SF52">
    <property type="entry name" value="PROTEIN TIFY 11D"/>
    <property type="match status" value="1"/>
</dbReference>
<gene>
    <name evidence="7" type="ORF">HU200_023671</name>
</gene>
<evidence type="ECO:0000256" key="2">
    <source>
        <dbReference type="ARBA" id="ARBA00022819"/>
    </source>
</evidence>
<feature type="region of interest" description="Disordered" evidence="5">
    <location>
        <begin position="118"/>
        <end position="144"/>
    </location>
</feature>
<keyword evidence="8" id="KW-1185">Reference proteome</keyword>
<comment type="caution">
    <text evidence="7">The sequence shown here is derived from an EMBL/GenBank/DDBJ whole genome shotgun (WGS) entry which is preliminary data.</text>
</comment>
<dbReference type="GO" id="GO:0031347">
    <property type="term" value="P:regulation of defense response"/>
    <property type="evidence" value="ECO:0007669"/>
    <property type="project" value="UniProtKB-UniRule"/>
</dbReference>
<dbReference type="PROSITE" id="PS51320">
    <property type="entry name" value="TIFY"/>
    <property type="match status" value="1"/>
</dbReference>
<dbReference type="InterPro" id="IPR040390">
    <property type="entry name" value="TIFY/JAZ"/>
</dbReference>
<keyword evidence="4" id="KW-0539">Nucleus</keyword>
<comment type="subcellular location">
    <subcellularLocation>
        <location evidence="4">Nucleus</location>
    </subcellularLocation>
</comment>
<keyword evidence="3" id="KW-0832">Ubl conjugation</keyword>
<dbReference type="GO" id="GO:2000022">
    <property type="term" value="P:regulation of jasmonic acid mediated signaling pathway"/>
    <property type="evidence" value="ECO:0007669"/>
    <property type="project" value="UniProtKB-UniRule"/>
</dbReference>
<dbReference type="EMBL" id="JACEFO010001693">
    <property type="protein sequence ID" value="KAF8720602.1"/>
    <property type="molecule type" value="Genomic_DNA"/>
</dbReference>
<dbReference type="PANTHER" id="PTHR33077">
    <property type="entry name" value="PROTEIN TIFY 4A-RELATED-RELATED"/>
    <property type="match status" value="1"/>
</dbReference>
<dbReference type="InterPro" id="IPR018467">
    <property type="entry name" value="CCT_CS"/>
</dbReference>
<dbReference type="InterPro" id="IPR010399">
    <property type="entry name" value="Tify_dom"/>
</dbReference>
<feature type="domain" description="Tify" evidence="6">
    <location>
        <begin position="82"/>
        <end position="117"/>
    </location>
</feature>
<comment type="similarity">
    <text evidence="1 4">Belongs to the TIFY/JAZ family.</text>
</comment>
<dbReference type="Proteomes" id="UP000636709">
    <property type="component" value="Unassembled WGS sequence"/>
</dbReference>
<reference evidence="7" key="1">
    <citation type="submission" date="2020-07" db="EMBL/GenBank/DDBJ databases">
        <title>Genome sequence and genetic diversity analysis of an under-domesticated orphan crop, white fonio (Digitaria exilis).</title>
        <authorList>
            <person name="Bennetzen J.L."/>
            <person name="Chen S."/>
            <person name="Ma X."/>
            <person name="Wang X."/>
            <person name="Yssel A.E.J."/>
            <person name="Chaluvadi S.R."/>
            <person name="Johnson M."/>
            <person name="Gangashetty P."/>
            <person name="Hamidou F."/>
            <person name="Sanogo M.D."/>
            <person name="Zwaenepoel A."/>
            <person name="Wallace J."/>
            <person name="Van De Peer Y."/>
            <person name="Van Deynze A."/>
        </authorList>
    </citation>
    <scope>NUCLEOTIDE SEQUENCE</scope>
    <source>
        <tissue evidence="7">Leaves</tissue>
    </source>
</reference>
<protein>
    <recommendedName>
        <fullName evidence="4">Protein TIFY</fullName>
    </recommendedName>
    <alternativeName>
        <fullName evidence="4">Jasmonate ZIM domain-containing protein</fullName>
    </alternativeName>
</protein>
<dbReference type="Pfam" id="PF06200">
    <property type="entry name" value="tify"/>
    <property type="match status" value="1"/>
</dbReference>
<dbReference type="GO" id="GO:0009611">
    <property type="term" value="P:response to wounding"/>
    <property type="evidence" value="ECO:0007669"/>
    <property type="project" value="UniProtKB-UniRule"/>
</dbReference>
<dbReference type="AlphaFoldDB" id="A0A835CBJ4"/>
<dbReference type="GO" id="GO:0005634">
    <property type="term" value="C:nucleus"/>
    <property type="evidence" value="ECO:0007669"/>
    <property type="project" value="UniProtKB-SubCell"/>
</dbReference>
<proteinExistence type="inferred from homology"/>
<comment type="domain">
    <text evidence="4">The jas domain is required for interaction with COI1.</text>
</comment>
<evidence type="ECO:0000313" key="7">
    <source>
        <dbReference type="EMBL" id="KAF8720602.1"/>
    </source>
</evidence>
<evidence type="ECO:0000256" key="1">
    <source>
        <dbReference type="ARBA" id="ARBA00008614"/>
    </source>
</evidence>
<evidence type="ECO:0000256" key="3">
    <source>
        <dbReference type="ARBA" id="ARBA00022843"/>
    </source>
</evidence>